<dbReference type="InterPro" id="IPR006043">
    <property type="entry name" value="NCS2"/>
</dbReference>
<reference evidence="10 11" key="1">
    <citation type="submission" date="2021-01" db="EMBL/GenBank/DDBJ databases">
        <title>Biogeographic distribution of Paracoccus.</title>
        <authorList>
            <person name="Hollensteiner J."/>
            <person name="Leineberger J."/>
            <person name="Brinkhoff T."/>
            <person name="Daniel R."/>
        </authorList>
    </citation>
    <scope>NUCLEOTIDE SEQUENCE [LARGE SCALE GENOMIC DNA]</scope>
    <source>
        <strain evidence="10 11">KCTC 22803</strain>
    </source>
</reference>
<feature type="transmembrane region" description="Helical" evidence="9">
    <location>
        <begin position="102"/>
        <end position="122"/>
    </location>
</feature>
<organism evidence="10 11">
    <name type="scientific">Paracoccus fistulariae</name>
    <dbReference type="NCBI Taxonomy" id="658446"/>
    <lineage>
        <taxon>Bacteria</taxon>
        <taxon>Pseudomonadati</taxon>
        <taxon>Pseudomonadota</taxon>
        <taxon>Alphaproteobacteria</taxon>
        <taxon>Rhodobacterales</taxon>
        <taxon>Paracoccaceae</taxon>
        <taxon>Paracoccus</taxon>
    </lineage>
</organism>
<dbReference type="Proteomes" id="UP001219349">
    <property type="component" value="Chromosome"/>
</dbReference>
<feature type="transmembrane region" description="Helical" evidence="9">
    <location>
        <begin position="48"/>
        <end position="67"/>
    </location>
</feature>
<dbReference type="Pfam" id="PF00860">
    <property type="entry name" value="Xan_ur_permease"/>
    <property type="match status" value="1"/>
</dbReference>
<feature type="transmembrane region" description="Helical" evidence="9">
    <location>
        <begin position="374"/>
        <end position="402"/>
    </location>
</feature>
<evidence type="ECO:0000256" key="8">
    <source>
        <dbReference type="PIRNR" id="PIRNR005353"/>
    </source>
</evidence>
<sequence length="433" mass="44742">MENYFKLSQHGSNVRTEVIAGITTFLTMAYIIFVNPDILSSTGMDRDAVFIATCLAAAIGSAVMGLWANWPIGMAPGMGLNAFFAFTVVGAMGFTWQQALGAVFISGVIFLFLSVTGIRRWLIAGIPTSMRSGVAAGIGMFLAIIAMQSSGLVVDNPATLVGLGDLTAPGTLLTIAGFFIIVALDALQVKGAILIGILVITIASILLGVSEFGGIISAPPSIAPTFMQLDVMGALSYGIFNVVLVMVLVEIFDATGTLIGVAKRAGLLAEGPTHQNPNLGRALMADSTAITVGSILGTSSTTAYVESASGVQAGGRTGLTALVVAALFLLATFFAPLAGSVPPYATAPALLFVATLMMRELVEVNWDDVTEAAPAALTALAMPLTYSIATGLAFGFISYALIKLLTGRASQVHAATWIIAGLFVIKFAFFGGH</sequence>
<comment type="subcellular location">
    <subcellularLocation>
        <location evidence="1 8">Cell membrane</location>
        <topology evidence="1 8">Multi-pass membrane protein</topology>
    </subcellularLocation>
</comment>
<evidence type="ECO:0000256" key="1">
    <source>
        <dbReference type="ARBA" id="ARBA00004651"/>
    </source>
</evidence>
<feature type="transmembrane region" description="Helical" evidence="9">
    <location>
        <begin position="166"/>
        <end position="187"/>
    </location>
</feature>
<dbReference type="PIRSF" id="PIRSF005353">
    <property type="entry name" value="PbuG"/>
    <property type="match status" value="1"/>
</dbReference>
<protein>
    <submittedName>
        <fullName evidence="10">NCS2 family permease</fullName>
    </submittedName>
</protein>
<name>A0ABY7SMH4_9RHOB</name>
<gene>
    <name evidence="10" type="ORF">JHX87_04045</name>
</gene>
<keyword evidence="4 8" id="KW-1003">Cell membrane</keyword>
<evidence type="ECO:0000256" key="3">
    <source>
        <dbReference type="ARBA" id="ARBA00022448"/>
    </source>
</evidence>
<feature type="transmembrane region" description="Helical" evidence="9">
    <location>
        <begin position="238"/>
        <end position="262"/>
    </location>
</feature>
<keyword evidence="11" id="KW-1185">Reference proteome</keyword>
<dbReference type="RefSeq" id="WP_271882560.1">
    <property type="nucleotide sequence ID" value="NZ_CP067136.1"/>
</dbReference>
<feature type="transmembrane region" description="Helical" evidence="9">
    <location>
        <begin position="12"/>
        <end position="33"/>
    </location>
</feature>
<feature type="transmembrane region" description="Helical" evidence="9">
    <location>
        <begin position="317"/>
        <end position="337"/>
    </location>
</feature>
<feature type="transmembrane region" description="Helical" evidence="9">
    <location>
        <begin position="414"/>
        <end position="432"/>
    </location>
</feature>
<dbReference type="InterPro" id="IPR026033">
    <property type="entry name" value="Azg-like_bact_archaea"/>
</dbReference>
<comment type="similarity">
    <text evidence="2 8">Belongs to the nucleobase:cation symporter-2 (NCS2) (TC 2.A.40) family. Azg-like subfamily.</text>
</comment>
<evidence type="ECO:0000256" key="6">
    <source>
        <dbReference type="ARBA" id="ARBA00022989"/>
    </source>
</evidence>
<evidence type="ECO:0000256" key="2">
    <source>
        <dbReference type="ARBA" id="ARBA00005697"/>
    </source>
</evidence>
<feature type="transmembrane region" description="Helical" evidence="9">
    <location>
        <begin position="194"/>
        <end position="218"/>
    </location>
</feature>
<evidence type="ECO:0000313" key="11">
    <source>
        <dbReference type="Proteomes" id="UP001219349"/>
    </source>
</evidence>
<proteinExistence type="inferred from homology"/>
<feature type="transmembrane region" description="Helical" evidence="9">
    <location>
        <begin position="134"/>
        <end position="154"/>
    </location>
</feature>
<feature type="transmembrane region" description="Helical" evidence="9">
    <location>
        <begin position="79"/>
        <end position="96"/>
    </location>
</feature>
<dbReference type="InterPro" id="IPR045018">
    <property type="entry name" value="Azg-like"/>
</dbReference>
<dbReference type="EMBL" id="CP067136">
    <property type="protein sequence ID" value="WCR08006.1"/>
    <property type="molecule type" value="Genomic_DNA"/>
</dbReference>
<evidence type="ECO:0000256" key="7">
    <source>
        <dbReference type="ARBA" id="ARBA00023136"/>
    </source>
</evidence>
<evidence type="ECO:0000256" key="5">
    <source>
        <dbReference type="ARBA" id="ARBA00022692"/>
    </source>
</evidence>
<keyword evidence="6 8" id="KW-1133">Transmembrane helix</keyword>
<dbReference type="PANTHER" id="PTHR43337">
    <property type="entry name" value="XANTHINE/URACIL PERMEASE C887.17-RELATED"/>
    <property type="match status" value="1"/>
</dbReference>
<evidence type="ECO:0000256" key="9">
    <source>
        <dbReference type="SAM" id="Phobius"/>
    </source>
</evidence>
<keyword evidence="7 8" id="KW-0472">Membrane</keyword>
<dbReference type="PANTHER" id="PTHR43337:SF1">
    <property type="entry name" value="XANTHINE_URACIL PERMEASE C887.17-RELATED"/>
    <property type="match status" value="1"/>
</dbReference>
<keyword evidence="3 8" id="KW-0813">Transport</keyword>
<accession>A0ABY7SMH4</accession>
<evidence type="ECO:0000256" key="4">
    <source>
        <dbReference type="ARBA" id="ARBA00022475"/>
    </source>
</evidence>
<evidence type="ECO:0000313" key="10">
    <source>
        <dbReference type="EMBL" id="WCR08006.1"/>
    </source>
</evidence>
<keyword evidence="5 8" id="KW-0812">Transmembrane</keyword>